<evidence type="ECO:0000256" key="3">
    <source>
        <dbReference type="ARBA" id="ARBA00022679"/>
    </source>
</evidence>
<evidence type="ECO:0000256" key="4">
    <source>
        <dbReference type="ARBA" id="ARBA00022813"/>
    </source>
</evidence>
<dbReference type="InterPro" id="IPR016117">
    <property type="entry name" value="ArgJ-like_dom_sf"/>
</dbReference>
<feature type="active site" description="Nucleophile" evidence="6">
    <location>
        <position position="191"/>
    </location>
</feature>
<dbReference type="Gene3D" id="3.10.20.340">
    <property type="entry name" value="ArgJ beta chain, C-terminal domain"/>
    <property type="match status" value="1"/>
</dbReference>
<evidence type="ECO:0000256" key="2">
    <source>
        <dbReference type="ARBA" id="ARBA00011475"/>
    </source>
</evidence>
<keyword evidence="6" id="KW-0055">Arginine biosynthesis</keyword>
<dbReference type="Proteomes" id="UP001460888">
    <property type="component" value="Unassembled WGS sequence"/>
</dbReference>
<dbReference type="InterPro" id="IPR002813">
    <property type="entry name" value="Arg_biosynth_ArgJ"/>
</dbReference>
<evidence type="ECO:0000256" key="5">
    <source>
        <dbReference type="ARBA" id="ARBA00023315"/>
    </source>
</evidence>
<dbReference type="InterPro" id="IPR042195">
    <property type="entry name" value="ArgJ_beta_C"/>
</dbReference>
<feature type="site" description="Involved in the stabilization of negative charge on the oxyanion by the formation of the oxyanion hole" evidence="6">
    <location>
        <position position="116"/>
    </location>
</feature>
<comment type="subcellular location">
    <subcellularLocation>
        <location evidence="6">Cytoplasm</location>
    </subcellularLocation>
</comment>
<keyword evidence="5 6" id="KW-0012">Acyltransferase</keyword>
<evidence type="ECO:0000313" key="8">
    <source>
        <dbReference type="Proteomes" id="UP001460888"/>
    </source>
</evidence>
<dbReference type="NCBIfam" id="TIGR00120">
    <property type="entry name" value="ArgJ"/>
    <property type="match status" value="1"/>
</dbReference>
<organism evidence="7 8">
    <name type="scientific">Salinisphaera dokdonensis CL-ES53</name>
    <dbReference type="NCBI Taxonomy" id="1304272"/>
    <lineage>
        <taxon>Bacteria</taxon>
        <taxon>Pseudomonadati</taxon>
        <taxon>Pseudomonadota</taxon>
        <taxon>Gammaproteobacteria</taxon>
        <taxon>Salinisphaerales</taxon>
        <taxon>Salinisphaeraceae</taxon>
        <taxon>Salinisphaera</taxon>
    </lineage>
</organism>
<keyword evidence="6" id="KW-0963">Cytoplasm</keyword>
<reference evidence="7 8" key="1">
    <citation type="submission" date="2013-03" db="EMBL/GenBank/DDBJ databases">
        <title>Salinisphaera dokdonensis CL-ES53 Genome Sequencing.</title>
        <authorList>
            <person name="Li C."/>
            <person name="Lai Q."/>
            <person name="Shao Z."/>
        </authorList>
    </citation>
    <scope>NUCLEOTIDE SEQUENCE [LARGE SCALE GENOMIC DNA]</scope>
    <source>
        <strain evidence="7 8">CL-ES53</strain>
    </source>
</reference>
<feature type="binding site" evidence="6">
    <location>
        <position position="153"/>
    </location>
    <ligand>
        <name>substrate</name>
    </ligand>
</feature>
<comment type="pathway">
    <text evidence="6">Amino-acid biosynthesis; L-arginine biosynthesis; L-ornithine and N-acetyl-L-glutamate from L-glutamate and N(2)-acetyl-L-ornithine (cyclic): step 1/1.</text>
</comment>
<keyword evidence="4 6" id="KW-0068">Autocatalytic cleavage</keyword>
<feature type="chain" id="PRO_5044937661" description="Arginine biosynthesis bifunctional protein ArgJ beta chain" evidence="6">
    <location>
        <begin position="191"/>
        <end position="404"/>
    </location>
</feature>
<feature type="binding site" evidence="6">
    <location>
        <position position="180"/>
    </location>
    <ligand>
        <name>substrate</name>
    </ligand>
</feature>
<dbReference type="Gene3D" id="3.60.70.12">
    <property type="entry name" value="L-amino peptidase D-ALA esterase/amidase"/>
    <property type="match status" value="1"/>
</dbReference>
<dbReference type="Pfam" id="PF01960">
    <property type="entry name" value="ArgJ"/>
    <property type="match status" value="1"/>
</dbReference>
<feature type="site" description="Cleavage; by autolysis" evidence="6">
    <location>
        <begin position="190"/>
        <end position="191"/>
    </location>
</feature>
<proteinExistence type="inferred from homology"/>
<comment type="catalytic activity">
    <reaction evidence="6">
        <text>N(2)-acetyl-L-ornithine + L-glutamate = N-acetyl-L-glutamate + L-ornithine</text>
        <dbReference type="Rhea" id="RHEA:15349"/>
        <dbReference type="ChEBI" id="CHEBI:29985"/>
        <dbReference type="ChEBI" id="CHEBI:44337"/>
        <dbReference type="ChEBI" id="CHEBI:46911"/>
        <dbReference type="ChEBI" id="CHEBI:57805"/>
        <dbReference type="EC" id="2.3.1.35"/>
    </reaction>
</comment>
<dbReference type="EC" id="2.3.1.35" evidence="6"/>
<dbReference type="EMBL" id="APND01000001">
    <property type="protein sequence ID" value="MES1928284.1"/>
    <property type="molecule type" value="Genomic_DNA"/>
</dbReference>
<dbReference type="RefSeq" id="WP_353109255.1">
    <property type="nucleotide sequence ID" value="NZ_APND01000001.1"/>
</dbReference>
<accession>A0ABV2AYT3</accession>
<dbReference type="SUPFAM" id="SSF56266">
    <property type="entry name" value="DmpA/ArgJ-like"/>
    <property type="match status" value="1"/>
</dbReference>
<keyword evidence="8" id="KW-1185">Reference proteome</keyword>
<feature type="binding site" evidence="6">
    <location>
        <position position="275"/>
    </location>
    <ligand>
        <name>substrate</name>
    </ligand>
</feature>
<comment type="function">
    <text evidence="6">Catalyzes two activities which are involved in the cyclic version of arginine biosynthesis: the synthesis of N-acetylglutamate from glutamate and acetyl-CoA as the acetyl donor, and of ornithine by transacetylation between N(2)-acetylornithine and glutamate.</text>
</comment>
<keyword evidence="6" id="KW-0511">Multifunctional enzyme</keyword>
<keyword evidence="3 6" id="KW-0808">Transferase</keyword>
<protein>
    <recommendedName>
        <fullName evidence="6">Arginine biosynthesis bifunctional protein ArgJ</fullName>
    </recommendedName>
    <domain>
        <recommendedName>
            <fullName evidence="6">Glutamate N-acetyltransferase</fullName>
            <ecNumber evidence="6">2.3.1.35</ecNumber>
        </recommendedName>
        <alternativeName>
            <fullName evidence="6">Ornithine acetyltransferase</fullName>
            <shortName evidence="6">OATase</shortName>
        </alternativeName>
        <alternativeName>
            <fullName evidence="6">Ornithine transacetylase</fullName>
        </alternativeName>
    </domain>
    <domain>
        <recommendedName>
            <fullName evidence="6">Amino-acid acetyltransferase</fullName>
            <ecNumber evidence="6">2.3.1.1</ecNumber>
        </recommendedName>
        <alternativeName>
            <fullName evidence="6">N-acetylglutamate synthase</fullName>
            <shortName evidence="6">AGSase</shortName>
        </alternativeName>
    </domain>
    <component>
        <recommendedName>
            <fullName evidence="6">Arginine biosynthesis bifunctional protein ArgJ alpha chain</fullName>
        </recommendedName>
    </component>
    <component>
        <recommendedName>
            <fullName evidence="6">Arginine biosynthesis bifunctional protein ArgJ beta chain</fullName>
        </recommendedName>
    </component>
</protein>
<dbReference type="NCBIfam" id="NF003802">
    <property type="entry name" value="PRK05388.1"/>
    <property type="match status" value="1"/>
</dbReference>
<dbReference type="PANTHER" id="PTHR23100:SF0">
    <property type="entry name" value="ARGININE BIOSYNTHESIS BIFUNCTIONAL PROTEIN ARGJ, MITOCHONDRIAL"/>
    <property type="match status" value="1"/>
</dbReference>
<comment type="subunit">
    <text evidence="2 6">Heterotetramer of two alpha and two beta chains.</text>
</comment>
<comment type="similarity">
    <text evidence="1 6">Belongs to the ArgJ family.</text>
</comment>
<feature type="binding site" evidence="6">
    <location>
        <position position="399"/>
    </location>
    <ligand>
        <name>substrate</name>
    </ligand>
</feature>
<feature type="site" description="Involved in the stabilization of negative charge on the oxyanion by the formation of the oxyanion hole" evidence="6">
    <location>
        <position position="117"/>
    </location>
</feature>
<dbReference type="CDD" id="cd02152">
    <property type="entry name" value="OAT"/>
    <property type="match status" value="1"/>
</dbReference>
<feature type="chain" id="PRO_5044937662" description="Arginine biosynthesis bifunctional protein ArgJ alpha chain" evidence="6">
    <location>
        <begin position="1"/>
        <end position="190"/>
    </location>
</feature>
<dbReference type="HAMAP" id="MF_01106">
    <property type="entry name" value="ArgJ"/>
    <property type="match status" value="1"/>
</dbReference>
<comment type="caution">
    <text evidence="7">The sequence shown here is derived from an EMBL/GenBank/DDBJ whole genome shotgun (WGS) entry which is preliminary data.</text>
</comment>
<evidence type="ECO:0000256" key="6">
    <source>
        <dbReference type="HAMAP-Rule" id="MF_01106"/>
    </source>
</evidence>
<comment type="catalytic activity">
    <reaction evidence="6">
        <text>L-glutamate + acetyl-CoA = N-acetyl-L-glutamate + CoA + H(+)</text>
        <dbReference type="Rhea" id="RHEA:24292"/>
        <dbReference type="ChEBI" id="CHEBI:15378"/>
        <dbReference type="ChEBI" id="CHEBI:29985"/>
        <dbReference type="ChEBI" id="CHEBI:44337"/>
        <dbReference type="ChEBI" id="CHEBI:57287"/>
        <dbReference type="ChEBI" id="CHEBI:57288"/>
        <dbReference type="EC" id="2.3.1.1"/>
    </reaction>
</comment>
<gene>
    <name evidence="6" type="primary">argJ</name>
    <name evidence="7" type="ORF">SADO_03475</name>
</gene>
<evidence type="ECO:0000256" key="1">
    <source>
        <dbReference type="ARBA" id="ARBA00006774"/>
    </source>
</evidence>
<dbReference type="EC" id="2.3.1.1" evidence="6"/>
<evidence type="ECO:0000313" key="7">
    <source>
        <dbReference type="EMBL" id="MES1928284.1"/>
    </source>
</evidence>
<feature type="binding site" evidence="6">
    <location>
        <position position="191"/>
    </location>
    <ligand>
        <name>substrate</name>
    </ligand>
</feature>
<comment type="pathway">
    <text evidence="6">Amino-acid biosynthesis; L-arginine biosynthesis; N(2)-acetyl-L-ornithine from L-glutamate: step 1/4.</text>
</comment>
<keyword evidence="6" id="KW-0028">Amino-acid biosynthesis</keyword>
<dbReference type="PANTHER" id="PTHR23100">
    <property type="entry name" value="ARGININE BIOSYNTHESIS BIFUNCTIONAL PROTEIN ARGJ"/>
    <property type="match status" value="1"/>
</dbReference>
<feature type="binding site" evidence="6">
    <location>
        <position position="404"/>
    </location>
    <ligand>
        <name>substrate</name>
    </ligand>
</feature>
<name>A0ABV2AYT3_9GAMM</name>
<sequence>MAVNLSAPARLAPVAGAEWAVGEAAIKKPGRNDIALLKLADTATVAGVFTRNAFAAAPVRLAQKNLAAGRVRALLVNSGNANAGTGRRGDADALACCESAARSLGLSADQVLPFSTGVIGESLPLERMQQTIDTLSDDLDADGWLAAAGAIMTTDTVEKGASRAVDIGGDARVTLTGIAKGSGMIRPDMATMLSFIATDAAIATADLDAALRQAMTGSFNAISVDGDTSTNDACVACATGAGAPLSPADEAWSAFVGALTDVARELAQAIVRDGEGATRFITLVVSGARDDEEARAVAFTVAHSPLVKTACFAGDPNWGRILAAVGRAPIEDFSIERVAIALDDVAIVAEGEPRADYAESDAAAVMANSEYTIAIDLGRGKGSTTVWTSDLSYEYVRINAEYRS</sequence>